<dbReference type="RefSeq" id="WP_146071406.1">
    <property type="nucleotide sequence ID" value="NZ_FNUY01000008.1"/>
</dbReference>
<dbReference type="AlphaFoldDB" id="A0A1H6BSN4"/>
<gene>
    <name evidence="1" type="ORF">SAMN04488115_10826</name>
</gene>
<reference evidence="1 2" key="1">
    <citation type="submission" date="2016-10" db="EMBL/GenBank/DDBJ databases">
        <authorList>
            <person name="de Groot N.N."/>
        </authorList>
    </citation>
    <scope>NUCLEOTIDE SEQUENCE [LARGE SCALE GENOMIC DNA]</scope>
    <source>
        <strain evidence="1 2">DSM 26656</strain>
    </source>
</reference>
<sequence>MKQAPQATLKRFHETILQDDVAARMRRVPREPRTPKAFKSVAQDRPRPDFQSLRREIDDVKPDAVHSVSVESELGRELYVCRADGSLGLMCATSGHWAAASKRTLPASSLKNVWRVGGTVAIPINRASD</sequence>
<evidence type="ECO:0000313" key="2">
    <source>
        <dbReference type="Proteomes" id="UP000236743"/>
    </source>
</evidence>
<dbReference type="Proteomes" id="UP000236743">
    <property type="component" value="Unassembled WGS sequence"/>
</dbReference>
<evidence type="ECO:0000313" key="1">
    <source>
        <dbReference type="EMBL" id="SEG63708.1"/>
    </source>
</evidence>
<keyword evidence="2" id="KW-1185">Reference proteome</keyword>
<accession>A0A1H6BSN4</accession>
<name>A0A1H6BSN4_9HYPH</name>
<dbReference type="OrthoDB" id="8446458at2"/>
<protein>
    <submittedName>
        <fullName evidence="1">Uncharacterized protein</fullName>
    </submittedName>
</protein>
<proteinExistence type="predicted"/>
<dbReference type="EMBL" id="FNUY01000008">
    <property type="protein sequence ID" value="SEG63708.1"/>
    <property type="molecule type" value="Genomic_DNA"/>
</dbReference>
<organism evidence="1 2">
    <name type="scientific">Bosea lathyri</name>
    <dbReference type="NCBI Taxonomy" id="1036778"/>
    <lineage>
        <taxon>Bacteria</taxon>
        <taxon>Pseudomonadati</taxon>
        <taxon>Pseudomonadota</taxon>
        <taxon>Alphaproteobacteria</taxon>
        <taxon>Hyphomicrobiales</taxon>
        <taxon>Boseaceae</taxon>
        <taxon>Bosea</taxon>
    </lineage>
</organism>